<gene>
    <name evidence="2" type="ORF">E2C01_090735</name>
</gene>
<evidence type="ECO:0000313" key="2">
    <source>
        <dbReference type="EMBL" id="MPC95519.1"/>
    </source>
</evidence>
<proteinExistence type="predicted"/>
<keyword evidence="3" id="KW-1185">Reference proteome</keyword>
<dbReference type="AlphaFoldDB" id="A0A5B7JL43"/>
<reference evidence="2 3" key="1">
    <citation type="submission" date="2019-05" db="EMBL/GenBank/DDBJ databases">
        <title>Another draft genome of Portunus trituberculatus and its Hox gene families provides insights of decapod evolution.</title>
        <authorList>
            <person name="Jeong J.-H."/>
            <person name="Song I."/>
            <person name="Kim S."/>
            <person name="Choi T."/>
            <person name="Kim D."/>
            <person name="Ryu S."/>
            <person name="Kim W."/>
        </authorList>
    </citation>
    <scope>NUCLEOTIDE SEQUENCE [LARGE SCALE GENOMIC DNA]</scope>
    <source>
        <tissue evidence="2">Muscle</tissue>
    </source>
</reference>
<dbReference type="EMBL" id="VSRR010102549">
    <property type="protein sequence ID" value="MPC95519.1"/>
    <property type="molecule type" value="Genomic_DNA"/>
</dbReference>
<feature type="compositionally biased region" description="Basic and acidic residues" evidence="1">
    <location>
        <begin position="49"/>
        <end position="58"/>
    </location>
</feature>
<comment type="caution">
    <text evidence="2">The sequence shown here is derived from an EMBL/GenBank/DDBJ whole genome shotgun (WGS) entry which is preliminary data.</text>
</comment>
<evidence type="ECO:0000313" key="3">
    <source>
        <dbReference type="Proteomes" id="UP000324222"/>
    </source>
</evidence>
<feature type="region of interest" description="Disordered" evidence="1">
    <location>
        <begin position="28"/>
        <end position="94"/>
    </location>
</feature>
<feature type="compositionally biased region" description="Polar residues" evidence="1">
    <location>
        <begin position="84"/>
        <end position="94"/>
    </location>
</feature>
<protein>
    <submittedName>
        <fullName evidence="2">Uncharacterized protein</fullName>
    </submittedName>
</protein>
<evidence type="ECO:0000256" key="1">
    <source>
        <dbReference type="SAM" id="MobiDB-lite"/>
    </source>
</evidence>
<accession>A0A5B7JL43</accession>
<name>A0A5B7JL43_PORTR</name>
<sequence>MEKIYPLKGRVRGCFPLCWRVEAGRRAALTSSSHSRQDVPRSRGNAGEASREKTEGRGNAEGIGSWERRPAPVSRGKRLEENWKTQGSHITSYQQTDLTSSLGVNGSIFRGSVVPFGSRRARPAGYTAVPACQGDGE</sequence>
<organism evidence="2 3">
    <name type="scientific">Portunus trituberculatus</name>
    <name type="common">Swimming crab</name>
    <name type="synonym">Neptunus trituberculatus</name>
    <dbReference type="NCBI Taxonomy" id="210409"/>
    <lineage>
        <taxon>Eukaryota</taxon>
        <taxon>Metazoa</taxon>
        <taxon>Ecdysozoa</taxon>
        <taxon>Arthropoda</taxon>
        <taxon>Crustacea</taxon>
        <taxon>Multicrustacea</taxon>
        <taxon>Malacostraca</taxon>
        <taxon>Eumalacostraca</taxon>
        <taxon>Eucarida</taxon>
        <taxon>Decapoda</taxon>
        <taxon>Pleocyemata</taxon>
        <taxon>Brachyura</taxon>
        <taxon>Eubrachyura</taxon>
        <taxon>Portunoidea</taxon>
        <taxon>Portunidae</taxon>
        <taxon>Portuninae</taxon>
        <taxon>Portunus</taxon>
    </lineage>
</organism>
<dbReference type="Proteomes" id="UP000324222">
    <property type="component" value="Unassembled WGS sequence"/>
</dbReference>